<keyword evidence="3" id="KW-1185">Reference proteome</keyword>
<dbReference type="SUPFAM" id="SSF51658">
    <property type="entry name" value="Xylose isomerase-like"/>
    <property type="match status" value="1"/>
</dbReference>
<gene>
    <name evidence="2" type="ORF">L1F29_22720</name>
</gene>
<evidence type="ECO:0000313" key="3">
    <source>
        <dbReference type="Proteomes" id="UP001057877"/>
    </source>
</evidence>
<dbReference type="EMBL" id="CP091430">
    <property type="protein sequence ID" value="UVI28248.1"/>
    <property type="molecule type" value="Genomic_DNA"/>
</dbReference>
<proteinExistence type="predicted"/>
<evidence type="ECO:0000313" key="2">
    <source>
        <dbReference type="EMBL" id="UVI28248.1"/>
    </source>
</evidence>
<dbReference type="RefSeq" id="WP_258384336.1">
    <property type="nucleotide sequence ID" value="NZ_CP091430.1"/>
</dbReference>
<evidence type="ECO:0000259" key="1">
    <source>
        <dbReference type="Pfam" id="PF01261"/>
    </source>
</evidence>
<dbReference type="InterPro" id="IPR013022">
    <property type="entry name" value="Xyl_isomerase-like_TIM-brl"/>
</dbReference>
<dbReference type="Pfam" id="PF01261">
    <property type="entry name" value="AP_endonuc_2"/>
    <property type="match status" value="1"/>
</dbReference>
<dbReference type="InterPro" id="IPR036237">
    <property type="entry name" value="Xyl_isomerase-like_sf"/>
</dbReference>
<name>A0ABY5S686_9BACL</name>
<dbReference type="PANTHER" id="PTHR12110">
    <property type="entry name" value="HYDROXYPYRUVATE ISOMERASE"/>
    <property type="match status" value="1"/>
</dbReference>
<protein>
    <submittedName>
        <fullName evidence="2">Sugar phosphate isomerase/epimerase</fullName>
    </submittedName>
</protein>
<keyword evidence="2" id="KW-0413">Isomerase</keyword>
<dbReference type="PANTHER" id="PTHR12110:SF21">
    <property type="entry name" value="XYLOSE ISOMERASE-LIKE TIM BARREL DOMAIN-CONTAINING PROTEIN"/>
    <property type="match status" value="1"/>
</dbReference>
<accession>A0ABY5S686</accession>
<sequence>MIKLGVNSVLFKDFDVETAVRHIAMCGYDGVELSAIQGMCEHLVLDSWQDQAEELKRIAAENGISYLSMEVASLDEARLTKAFEAAAAIGIPVVNVGPGGKSDVEADLTQSIATLSHLSELAASYGVTLCVKAHVGNAIYNTPTTLRAMEAIDSAGFGIDMDPSHVYRAGENPEEALPQVLSRVKHVHIRDCKGRTTGPGPIQQQACGRGEINLAAYCKVMVDGGYEGPVCLEVIGAAGHSLAEVSIIAAESYGYLNGTLRALGARQPKEDALQRQNG</sequence>
<feature type="domain" description="Xylose isomerase-like TIM barrel" evidence="1">
    <location>
        <begin position="21"/>
        <end position="236"/>
    </location>
</feature>
<dbReference type="GO" id="GO:0016853">
    <property type="term" value="F:isomerase activity"/>
    <property type="evidence" value="ECO:0007669"/>
    <property type="project" value="UniProtKB-KW"/>
</dbReference>
<reference evidence="2" key="1">
    <citation type="submission" date="2022-01" db="EMBL/GenBank/DDBJ databases">
        <title>Paenibacillus spongiae sp. nov., isolated from marine sponge.</title>
        <authorList>
            <person name="Li Z."/>
            <person name="Zhang M."/>
        </authorList>
    </citation>
    <scope>NUCLEOTIDE SEQUENCE</scope>
    <source>
        <strain evidence="2">PHS-Z3</strain>
    </source>
</reference>
<organism evidence="2 3">
    <name type="scientific">Paenibacillus spongiae</name>
    <dbReference type="NCBI Taxonomy" id="2909671"/>
    <lineage>
        <taxon>Bacteria</taxon>
        <taxon>Bacillati</taxon>
        <taxon>Bacillota</taxon>
        <taxon>Bacilli</taxon>
        <taxon>Bacillales</taxon>
        <taxon>Paenibacillaceae</taxon>
        <taxon>Paenibacillus</taxon>
    </lineage>
</organism>
<dbReference type="Proteomes" id="UP001057877">
    <property type="component" value="Chromosome"/>
</dbReference>
<dbReference type="InterPro" id="IPR050312">
    <property type="entry name" value="IolE/XylAMocC-like"/>
</dbReference>
<dbReference type="Gene3D" id="3.20.20.150">
    <property type="entry name" value="Divalent-metal-dependent TIM barrel enzymes"/>
    <property type="match status" value="1"/>
</dbReference>